<name>A0A7S4USY4_9DINO</name>
<gene>
    <name evidence="3" type="ORF">AMON00008_LOCUS22603</name>
</gene>
<feature type="compositionally biased region" description="Basic and acidic residues" evidence="1">
    <location>
        <begin position="416"/>
        <end position="427"/>
    </location>
</feature>
<feature type="transmembrane region" description="Helical" evidence="2">
    <location>
        <begin position="373"/>
        <end position="397"/>
    </location>
</feature>
<sequence>MSFDNTDQKLREAYAAAGPYDLPAVASPDDLSLGDIARQAISSVRGLRHRIANASLAFREGHEKRARDFVGGIAKEDEGLRGKAEEVAASSPGDSCDRWWYRACQDAHQPHNSDEDPPAPPAKVSGFRGCLEAEILSIAPEPALVREDGTKAVDPFVQFSLEGRNSGALRAADREPGAEGKDVKQPSSVRFVLREVSGVDLRVNVFDHGSTSFKMGFEHQAFCGGLFVPLAMIIQRAREAGLVSSVGDRLFSKTFEVTLSMALLPLDLLRSRCKLEPASVTGALRPLRGHGNILLRARLTMYTAPLWTYFAEPVQMPPNLAQCPGKVGDPLSVLKAAAASATRAGNAVNLNHWLMAIGELRSENMPAVLLSVWWTYGTIWAPVHVWPLLLVLILPLFTWKVGAIASRASREEPLRMYRDEVAPEPPKEAPPTKPPVTVQKAVKEAVNVQLTVMQLVDNASLAVGHVERLANVLSLSDRLTSALCGLVALAVACGLSVVLRVLQLLVEAGFLRYAAWLGGCCLLLPDEWCEPLVKVRAAALREGAKAARRLLSLLSPLWLRVPDGPEAAHLALFDRYVLIAAS</sequence>
<protein>
    <submittedName>
        <fullName evidence="3">Uncharacterized protein</fullName>
    </submittedName>
</protein>
<evidence type="ECO:0000256" key="2">
    <source>
        <dbReference type="SAM" id="Phobius"/>
    </source>
</evidence>
<dbReference type="AlphaFoldDB" id="A0A7S4USY4"/>
<reference evidence="3" key="1">
    <citation type="submission" date="2021-01" db="EMBL/GenBank/DDBJ databases">
        <authorList>
            <person name="Corre E."/>
            <person name="Pelletier E."/>
            <person name="Niang G."/>
            <person name="Scheremetjew M."/>
            <person name="Finn R."/>
            <person name="Kale V."/>
            <person name="Holt S."/>
            <person name="Cochrane G."/>
            <person name="Meng A."/>
            <person name="Brown T."/>
            <person name="Cohen L."/>
        </authorList>
    </citation>
    <scope>NUCLEOTIDE SEQUENCE</scope>
    <source>
        <strain evidence="3">CCMP3105</strain>
    </source>
</reference>
<organism evidence="3">
    <name type="scientific">Alexandrium monilatum</name>
    <dbReference type="NCBI Taxonomy" id="311494"/>
    <lineage>
        <taxon>Eukaryota</taxon>
        <taxon>Sar</taxon>
        <taxon>Alveolata</taxon>
        <taxon>Dinophyceae</taxon>
        <taxon>Gonyaulacales</taxon>
        <taxon>Pyrocystaceae</taxon>
        <taxon>Alexandrium</taxon>
    </lineage>
</organism>
<keyword evidence="2" id="KW-0472">Membrane</keyword>
<proteinExistence type="predicted"/>
<feature type="transmembrane region" description="Helical" evidence="2">
    <location>
        <begin position="482"/>
        <end position="502"/>
    </location>
</feature>
<evidence type="ECO:0000313" key="3">
    <source>
        <dbReference type="EMBL" id="CAE4587763.1"/>
    </source>
</evidence>
<evidence type="ECO:0000256" key="1">
    <source>
        <dbReference type="SAM" id="MobiDB-lite"/>
    </source>
</evidence>
<accession>A0A7S4USY4</accession>
<keyword evidence="2" id="KW-0812">Transmembrane</keyword>
<dbReference type="EMBL" id="HBNR01032937">
    <property type="protein sequence ID" value="CAE4587763.1"/>
    <property type="molecule type" value="Transcribed_RNA"/>
</dbReference>
<keyword evidence="2" id="KW-1133">Transmembrane helix</keyword>
<feature type="region of interest" description="Disordered" evidence="1">
    <location>
        <begin position="416"/>
        <end position="436"/>
    </location>
</feature>